<dbReference type="InterPro" id="IPR043502">
    <property type="entry name" value="DNA/RNA_pol_sf"/>
</dbReference>
<dbReference type="SUPFAM" id="SSF56672">
    <property type="entry name" value="DNA/RNA polymerases"/>
    <property type="match status" value="1"/>
</dbReference>
<dbReference type="EMBL" id="CAJNRD030001118">
    <property type="protein sequence ID" value="CAG5083519.1"/>
    <property type="molecule type" value="Genomic_DNA"/>
</dbReference>
<evidence type="ECO:0000259" key="1">
    <source>
        <dbReference type="PROSITE" id="PS50878"/>
    </source>
</evidence>
<dbReference type="CDD" id="cd01650">
    <property type="entry name" value="RT_nLTR_like"/>
    <property type="match status" value="1"/>
</dbReference>
<comment type="caution">
    <text evidence="2">The sequence shown here is derived from an EMBL/GenBank/DDBJ whole genome shotgun (WGS) entry which is preliminary data.</text>
</comment>
<dbReference type="InterPro" id="IPR000477">
    <property type="entry name" value="RT_dom"/>
</dbReference>
<evidence type="ECO:0000313" key="2">
    <source>
        <dbReference type="EMBL" id="CAG5083519.1"/>
    </source>
</evidence>
<dbReference type="GO" id="GO:0071897">
    <property type="term" value="P:DNA biosynthetic process"/>
    <property type="evidence" value="ECO:0007669"/>
    <property type="project" value="UniProtKB-ARBA"/>
</dbReference>
<gene>
    <name evidence="2" type="ORF">HICCMSTLAB_LOCUS3862</name>
</gene>
<reference evidence="2" key="1">
    <citation type="submission" date="2021-04" db="EMBL/GenBank/DDBJ databases">
        <authorList>
            <person name="Chebbi M.A.C M."/>
        </authorList>
    </citation>
    <scope>NUCLEOTIDE SEQUENCE</scope>
</reference>
<sequence>MVAITWAENLSIIPEEQAGFRSGRGCGDNVFNLLATLQIAIRLQGSAAYSLFVDLRRAFDSVPHDKLWSKLYSLGLSPKLLNVIKALYDVTCMQVRVNGELSKPIDITSGVLQGETLSPILFVLYISDLNTFLTNCGAEGLSLGPCTSLLCLKYADDLVLLARTPVMLRRILKFLERYCDLNDLTVNTDKTKILKSSSSGRINSKDTFKYKEESIEVVKSFEYLGVYFTASLQGDAAALSAVKKSKLASGAVLNILSRLKANSWKGKTHVYNCLSKSMLLYLAHIWCLSQKNIDKLESAQMDFYKRLFCLPFVYPRLRNKDRT</sequence>
<evidence type="ECO:0000313" key="3">
    <source>
        <dbReference type="Proteomes" id="UP000786811"/>
    </source>
</evidence>
<accession>A0A8J2H8Q6</accession>
<dbReference type="PROSITE" id="PS50878">
    <property type="entry name" value="RT_POL"/>
    <property type="match status" value="1"/>
</dbReference>
<organism evidence="2 3">
    <name type="scientific">Cotesia congregata</name>
    <name type="common">Parasitoid wasp</name>
    <name type="synonym">Apanteles congregatus</name>
    <dbReference type="NCBI Taxonomy" id="51543"/>
    <lineage>
        <taxon>Eukaryota</taxon>
        <taxon>Metazoa</taxon>
        <taxon>Ecdysozoa</taxon>
        <taxon>Arthropoda</taxon>
        <taxon>Hexapoda</taxon>
        <taxon>Insecta</taxon>
        <taxon>Pterygota</taxon>
        <taxon>Neoptera</taxon>
        <taxon>Endopterygota</taxon>
        <taxon>Hymenoptera</taxon>
        <taxon>Apocrita</taxon>
        <taxon>Ichneumonoidea</taxon>
        <taxon>Braconidae</taxon>
        <taxon>Microgastrinae</taxon>
        <taxon>Cotesia</taxon>
    </lineage>
</organism>
<keyword evidence="3" id="KW-1185">Reference proteome</keyword>
<dbReference type="PANTHER" id="PTHR47027:SF20">
    <property type="entry name" value="REVERSE TRANSCRIPTASE-LIKE PROTEIN WITH RNA-DIRECTED DNA POLYMERASE DOMAIN"/>
    <property type="match status" value="1"/>
</dbReference>
<dbReference type="AlphaFoldDB" id="A0A8J2H8Q6"/>
<dbReference type="Proteomes" id="UP000786811">
    <property type="component" value="Unassembled WGS sequence"/>
</dbReference>
<feature type="domain" description="Reverse transcriptase" evidence="1">
    <location>
        <begin position="1"/>
        <end position="228"/>
    </location>
</feature>
<dbReference type="Pfam" id="PF00078">
    <property type="entry name" value="RVT_1"/>
    <property type="match status" value="1"/>
</dbReference>
<dbReference type="OrthoDB" id="7615957at2759"/>
<proteinExistence type="predicted"/>
<dbReference type="PANTHER" id="PTHR47027">
    <property type="entry name" value="REVERSE TRANSCRIPTASE DOMAIN-CONTAINING PROTEIN"/>
    <property type="match status" value="1"/>
</dbReference>
<name>A0A8J2H8Q6_COTCN</name>
<protein>
    <submittedName>
        <fullName evidence="2">Similar to Transposon TX1 uncharacterized 149 kDa protein (Xenopus laevis)</fullName>
    </submittedName>
</protein>